<dbReference type="Gene3D" id="3.40.50.1820">
    <property type="entry name" value="alpha/beta hydrolase"/>
    <property type="match status" value="1"/>
</dbReference>
<dbReference type="AlphaFoldDB" id="A0A223P2U9"/>
<dbReference type="KEGG" id="muc:MuYL_4552"/>
<accession>A0A223P2U9</accession>
<dbReference type="GO" id="GO:0016787">
    <property type="term" value="F:hydrolase activity"/>
    <property type="evidence" value="ECO:0007669"/>
    <property type="project" value="UniProtKB-KW"/>
</dbReference>
<sequence length="65" mass="7231">MFTLPFKSIVVASTNDYYVTYERATLFAESWGADLVNIGDAGHINVASGFGEWNEGLEILKWLDS</sequence>
<dbReference type="Pfam" id="PF06821">
    <property type="entry name" value="Ser_hydrolase"/>
    <property type="match status" value="1"/>
</dbReference>
<gene>
    <name evidence="1" type="ORF">MuYL_4552</name>
</gene>
<name>A0A223P2U9_9SPHI</name>
<evidence type="ECO:0000313" key="1">
    <source>
        <dbReference type="EMBL" id="ASU36437.1"/>
    </source>
</evidence>
<dbReference type="Proteomes" id="UP000215002">
    <property type="component" value="Chromosome"/>
</dbReference>
<dbReference type="SUPFAM" id="SSF53474">
    <property type="entry name" value="alpha/beta-Hydrolases"/>
    <property type="match status" value="1"/>
</dbReference>
<dbReference type="InterPro" id="IPR029058">
    <property type="entry name" value="AB_hydrolase_fold"/>
</dbReference>
<keyword evidence="1" id="KW-0378">Hydrolase</keyword>
<proteinExistence type="predicted"/>
<protein>
    <submittedName>
        <fullName evidence="1">Alpha/beta hydrolase</fullName>
    </submittedName>
</protein>
<keyword evidence="2" id="KW-1185">Reference proteome</keyword>
<dbReference type="EMBL" id="CP022743">
    <property type="protein sequence ID" value="ASU36437.1"/>
    <property type="molecule type" value="Genomic_DNA"/>
</dbReference>
<reference evidence="1 2" key="1">
    <citation type="submission" date="2017-08" db="EMBL/GenBank/DDBJ databases">
        <title>Complete genome sequence of Mucilaginibacter sp. strain BJC16-A31.</title>
        <authorList>
            <consortium name="Henan University of Science and Technology"/>
            <person name="You X."/>
        </authorList>
    </citation>
    <scope>NUCLEOTIDE SEQUENCE [LARGE SCALE GENOMIC DNA]</scope>
    <source>
        <strain evidence="1 2">BJC16-A31</strain>
    </source>
</reference>
<evidence type="ECO:0000313" key="2">
    <source>
        <dbReference type="Proteomes" id="UP000215002"/>
    </source>
</evidence>
<organism evidence="1 2">
    <name type="scientific">Mucilaginibacter xinganensis</name>
    <dbReference type="NCBI Taxonomy" id="1234841"/>
    <lineage>
        <taxon>Bacteria</taxon>
        <taxon>Pseudomonadati</taxon>
        <taxon>Bacteroidota</taxon>
        <taxon>Sphingobacteriia</taxon>
        <taxon>Sphingobacteriales</taxon>
        <taxon>Sphingobacteriaceae</taxon>
        <taxon>Mucilaginibacter</taxon>
    </lineage>
</organism>
<dbReference type="InterPro" id="IPR010662">
    <property type="entry name" value="RBBP9/YdeN"/>
</dbReference>